<accession>Q8H5V7</accession>
<evidence type="ECO:0000313" key="2">
    <source>
        <dbReference type="Proteomes" id="UP000000763"/>
    </source>
</evidence>
<proteinExistence type="predicted"/>
<evidence type="ECO:0000313" key="1">
    <source>
        <dbReference type="EMBL" id="BAC15830.1"/>
    </source>
</evidence>
<organism evidence="1 2">
    <name type="scientific">Oryza sativa subsp. japonica</name>
    <name type="common">Rice</name>
    <dbReference type="NCBI Taxonomy" id="39947"/>
    <lineage>
        <taxon>Eukaryota</taxon>
        <taxon>Viridiplantae</taxon>
        <taxon>Streptophyta</taxon>
        <taxon>Embryophyta</taxon>
        <taxon>Tracheophyta</taxon>
        <taxon>Spermatophyta</taxon>
        <taxon>Magnoliopsida</taxon>
        <taxon>Liliopsida</taxon>
        <taxon>Poales</taxon>
        <taxon>Poaceae</taxon>
        <taxon>BOP clade</taxon>
        <taxon>Oryzoideae</taxon>
        <taxon>Oryzeae</taxon>
        <taxon>Oryzinae</taxon>
        <taxon>Oryza</taxon>
        <taxon>Oryza sativa</taxon>
    </lineage>
</organism>
<reference evidence="2" key="2">
    <citation type="journal article" date="2008" name="Nucleic Acids Res.">
        <title>The rice annotation project database (RAP-DB): 2008 update.</title>
        <authorList>
            <consortium name="The rice annotation project (RAP)"/>
        </authorList>
    </citation>
    <scope>GENOME REANNOTATION</scope>
    <source>
        <strain evidence="2">cv. Nipponbare</strain>
    </source>
</reference>
<gene>
    <name evidence="1" type="primary">OJ1123_B01.126</name>
</gene>
<name>Q8H5V7_ORYSJ</name>
<reference evidence="2" key="1">
    <citation type="journal article" date="2005" name="Nature">
        <title>The map-based sequence of the rice genome.</title>
        <authorList>
            <consortium name="International rice genome sequencing project (IRGSP)"/>
            <person name="Matsumoto T."/>
            <person name="Wu J."/>
            <person name="Kanamori H."/>
            <person name="Katayose Y."/>
            <person name="Fujisawa M."/>
            <person name="Namiki N."/>
            <person name="Mizuno H."/>
            <person name="Yamamoto K."/>
            <person name="Antonio B.A."/>
            <person name="Baba T."/>
            <person name="Sakata K."/>
            <person name="Nagamura Y."/>
            <person name="Aoki H."/>
            <person name="Arikawa K."/>
            <person name="Arita K."/>
            <person name="Bito T."/>
            <person name="Chiden Y."/>
            <person name="Fujitsuka N."/>
            <person name="Fukunaka R."/>
            <person name="Hamada M."/>
            <person name="Harada C."/>
            <person name="Hayashi A."/>
            <person name="Hijishita S."/>
            <person name="Honda M."/>
            <person name="Hosokawa S."/>
            <person name="Ichikawa Y."/>
            <person name="Idonuma A."/>
            <person name="Iijima M."/>
            <person name="Ikeda M."/>
            <person name="Ikeno M."/>
            <person name="Ito K."/>
            <person name="Ito S."/>
            <person name="Ito T."/>
            <person name="Ito Y."/>
            <person name="Ito Y."/>
            <person name="Iwabuchi A."/>
            <person name="Kamiya K."/>
            <person name="Karasawa W."/>
            <person name="Kurita K."/>
            <person name="Katagiri S."/>
            <person name="Kikuta A."/>
            <person name="Kobayashi H."/>
            <person name="Kobayashi N."/>
            <person name="Machita K."/>
            <person name="Maehara T."/>
            <person name="Masukawa M."/>
            <person name="Mizubayashi T."/>
            <person name="Mukai Y."/>
            <person name="Nagasaki H."/>
            <person name="Nagata Y."/>
            <person name="Naito S."/>
            <person name="Nakashima M."/>
            <person name="Nakama Y."/>
            <person name="Nakamichi Y."/>
            <person name="Nakamura M."/>
            <person name="Meguro A."/>
            <person name="Negishi M."/>
            <person name="Ohta I."/>
            <person name="Ohta T."/>
            <person name="Okamoto M."/>
            <person name="Ono N."/>
            <person name="Saji S."/>
            <person name="Sakaguchi M."/>
            <person name="Sakai K."/>
            <person name="Shibata M."/>
            <person name="Shimokawa T."/>
            <person name="Song J."/>
            <person name="Takazaki Y."/>
            <person name="Terasawa K."/>
            <person name="Tsugane M."/>
            <person name="Tsuji K."/>
            <person name="Ueda S."/>
            <person name="Waki K."/>
            <person name="Yamagata H."/>
            <person name="Yamamoto M."/>
            <person name="Yamamoto S."/>
            <person name="Yamane H."/>
            <person name="Yoshiki S."/>
            <person name="Yoshihara R."/>
            <person name="Yukawa K."/>
            <person name="Zhong H."/>
            <person name="Yano M."/>
            <person name="Yuan Q."/>
            <person name="Ouyang S."/>
            <person name="Liu J."/>
            <person name="Jones K.M."/>
            <person name="Gansberger K."/>
            <person name="Moffat K."/>
            <person name="Hill J."/>
            <person name="Bera J."/>
            <person name="Fadrosh D."/>
            <person name="Jin S."/>
            <person name="Johri S."/>
            <person name="Kim M."/>
            <person name="Overton L."/>
            <person name="Reardon M."/>
            <person name="Tsitrin T."/>
            <person name="Vuong H."/>
            <person name="Weaver B."/>
            <person name="Ciecko A."/>
            <person name="Tallon L."/>
            <person name="Jackson J."/>
            <person name="Pai G."/>
            <person name="Aken S.V."/>
            <person name="Utterback T."/>
            <person name="Reidmuller S."/>
            <person name="Feldblyum T."/>
            <person name="Hsiao J."/>
            <person name="Zismann V."/>
            <person name="Iobst S."/>
            <person name="de Vazeille A.R."/>
            <person name="Buell C.R."/>
            <person name="Ying K."/>
            <person name="Li Y."/>
            <person name="Lu T."/>
            <person name="Huang Y."/>
            <person name="Zhao Q."/>
            <person name="Feng Q."/>
            <person name="Zhang L."/>
            <person name="Zhu J."/>
            <person name="Weng Q."/>
            <person name="Mu J."/>
            <person name="Lu Y."/>
            <person name="Fan D."/>
            <person name="Liu Y."/>
            <person name="Guan J."/>
            <person name="Zhang Y."/>
            <person name="Yu S."/>
            <person name="Liu X."/>
            <person name="Zhang Y."/>
            <person name="Hong G."/>
            <person name="Han B."/>
            <person name="Choisne N."/>
            <person name="Demange N."/>
            <person name="Orjeda G."/>
            <person name="Samain S."/>
            <person name="Cattolico L."/>
            <person name="Pelletier E."/>
            <person name="Couloux A."/>
            <person name="Segurens B."/>
            <person name="Wincker P."/>
            <person name="D'Hont A."/>
            <person name="Scarpelli C."/>
            <person name="Weissenbach J."/>
            <person name="Salanoubat M."/>
            <person name="Quetier F."/>
            <person name="Yu Y."/>
            <person name="Kim H.R."/>
            <person name="Rambo T."/>
            <person name="Currie J."/>
            <person name="Collura K."/>
            <person name="Luo M."/>
            <person name="Yang T."/>
            <person name="Ammiraju J.S.S."/>
            <person name="Engler F."/>
            <person name="Soderlund C."/>
            <person name="Wing R.A."/>
            <person name="Palmer L.E."/>
            <person name="de la Bastide M."/>
            <person name="Spiegel L."/>
            <person name="Nascimento L."/>
            <person name="Zutavern T."/>
            <person name="O'Shaughnessy A."/>
            <person name="Dike S."/>
            <person name="Dedhia N."/>
            <person name="Preston R."/>
            <person name="Balija V."/>
            <person name="McCombie W.R."/>
            <person name="Chow T."/>
            <person name="Chen H."/>
            <person name="Chung M."/>
            <person name="Chen C."/>
            <person name="Shaw J."/>
            <person name="Wu H."/>
            <person name="Hsiao K."/>
            <person name="Chao Y."/>
            <person name="Chu M."/>
            <person name="Cheng C."/>
            <person name="Hour A."/>
            <person name="Lee P."/>
            <person name="Lin S."/>
            <person name="Lin Y."/>
            <person name="Liou J."/>
            <person name="Liu S."/>
            <person name="Hsing Y."/>
            <person name="Raghuvanshi S."/>
            <person name="Mohanty A."/>
            <person name="Bharti A.K."/>
            <person name="Gaur A."/>
            <person name="Gupta V."/>
            <person name="Kumar D."/>
            <person name="Ravi V."/>
            <person name="Vij S."/>
            <person name="Kapur A."/>
            <person name="Khurana P."/>
            <person name="Khurana P."/>
            <person name="Khurana J.P."/>
            <person name="Tyagi A.K."/>
            <person name="Gaikwad K."/>
            <person name="Singh A."/>
            <person name="Dalal V."/>
            <person name="Srivastava S."/>
            <person name="Dixit A."/>
            <person name="Pal A.K."/>
            <person name="Ghazi I.A."/>
            <person name="Yadav M."/>
            <person name="Pandit A."/>
            <person name="Bhargava A."/>
            <person name="Sureshbabu K."/>
            <person name="Batra K."/>
            <person name="Sharma T.R."/>
            <person name="Mohapatra T."/>
            <person name="Singh N.K."/>
            <person name="Messing J."/>
            <person name="Nelson A.B."/>
            <person name="Fuks G."/>
            <person name="Kavchok S."/>
            <person name="Keizer G."/>
            <person name="Linton E."/>
            <person name="Llaca V."/>
            <person name="Song R."/>
            <person name="Tanyolac B."/>
            <person name="Young S."/>
            <person name="Ho-Il K."/>
            <person name="Hahn J.H."/>
            <person name="Sangsakoo G."/>
            <person name="Vanavichit A."/>
            <person name="de Mattos Luiz.A.T."/>
            <person name="Zimmer P.D."/>
            <person name="Malone G."/>
            <person name="Dellagostin O."/>
            <person name="de Oliveira A.C."/>
            <person name="Bevan M."/>
            <person name="Bancroft I."/>
            <person name="Minx P."/>
            <person name="Cordum H."/>
            <person name="Wilson R."/>
            <person name="Cheng Z."/>
            <person name="Jin W."/>
            <person name="Jiang J."/>
            <person name="Leong S.A."/>
            <person name="Iwama H."/>
            <person name="Gojobori T."/>
            <person name="Itoh T."/>
            <person name="Niimura Y."/>
            <person name="Fujii Y."/>
            <person name="Habara T."/>
            <person name="Sakai H."/>
            <person name="Sato Y."/>
            <person name="Wilson G."/>
            <person name="Kumar K."/>
            <person name="McCouch S."/>
            <person name="Juretic N."/>
            <person name="Hoen D."/>
            <person name="Wright S."/>
            <person name="Bruskiewich R."/>
            <person name="Bureau T."/>
            <person name="Miyao A."/>
            <person name="Hirochika H."/>
            <person name="Nishikawa T."/>
            <person name="Kadowaki K."/>
            <person name="Sugiura M."/>
            <person name="Burr B."/>
            <person name="Sasaki T."/>
        </authorList>
    </citation>
    <scope>NUCLEOTIDE SEQUENCE [LARGE SCALE GENOMIC DNA]</scope>
    <source>
        <strain evidence="2">cv. Nipponbare</strain>
    </source>
</reference>
<sequence>MVLKVVLMAIKDRFASYCCETFTVPTTSQHVQRLYLLYSMIYYGVPDCEAARSPWGSLGSPRVLSQPLFGYFPVSRRMVDMMLRLCLVGIVSWFGG</sequence>
<dbReference type="EMBL" id="AP003745">
    <property type="protein sequence ID" value="BAC15830.1"/>
    <property type="molecule type" value="Genomic_DNA"/>
</dbReference>
<dbReference type="Proteomes" id="UP000000763">
    <property type="component" value="Chromosome 7"/>
</dbReference>
<dbReference type="AlphaFoldDB" id="Q8H5V7"/>
<protein>
    <submittedName>
        <fullName evidence="1">Uncharacterized protein</fullName>
    </submittedName>
</protein>